<keyword evidence="1" id="KW-0732">Signal</keyword>
<feature type="chain" id="PRO_5043913228" evidence="1">
    <location>
        <begin position="46"/>
        <end position="336"/>
    </location>
</feature>
<evidence type="ECO:0000313" key="4">
    <source>
        <dbReference type="Proteomes" id="UP001198630"/>
    </source>
</evidence>
<reference evidence="3" key="1">
    <citation type="submission" date="2021-11" db="EMBL/GenBank/DDBJ databases">
        <title>Development of a sustainable strategy for remediation of hydrocarbon-contaminated territories based on the waste exchange concept.</title>
        <authorList>
            <person name="Elkin A."/>
        </authorList>
    </citation>
    <scope>NUCLEOTIDE SEQUENCE</scope>
    <source>
        <strain evidence="3">IEGM 757</strain>
    </source>
</reference>
<evidence type="ECO:0000256" key="1">
    <source>
        <dbReference type="SAM" id="SignalP"/>
    </source>
</evidence>
<dbReference type="SUPFAM" id="SSF53474">
    <property type="entry name" value="alpha/beta-Hydrolases"/>
    <property type="match status" value="1"/>
</dbReference>
<gene>
    <name evidence="3" type="ORF">LQ384_25380</name>
</gene>
<comment type="caution">
    <text evidence="3">The sequence shown here is derived from an EMBL/GenBank/DDBJ whole genome shotgun (WGS) entry which is preliminary data.</text>
</comment>
<proteinExistence type="predicted"/>
<dbReference type="InterPro" id="IPR053228">
    <property type="entry name" value="Stereospecific_Lipase"/>
</dbReference>
<dbReference type="EMBL" id="JAJNCO010000021">
    <property type="protein sequence ID" value="MCD2114444.1"/>
    <property type="molecule type" value="Genomic_DNA"/>
</dbReference>
<accession>A0AAW4XNU0</accession>
<keyword evidence="3" id="KW-0378">Hydrolase</keyword>
<sequence length="336" mass="36255">MTNQAKPAVRRRNLRFGNRFGHRVAGALAVMVACTTTIGTTTAFAEPVTSAPLPVPFDMGAAVLPFFFPEDVPAGANDPNCRLTPEHPRPVILVNGTFVNQAANWQAGAPFLRNNGYCVFTFNYGNPTWISEIPVQSVADVRDSARQLAAQVDKVRAQTGAEKVDLVGASLGGGLLPHYYINFLGGDRYVDKLIGLGPANHGTTLSGVVFLRKSFPPLGPSAVNALEILLPASIQQTVGHELVKQTYANGDTRPGVTYTAIVTKYDEVNTPYTNQFLNGPNVTNILMQDGCEENQTDHLGMNYSERAWGFVRNALDPEHPAPVVCVPEGFMFPGLT</sequence>
<dbReference type="Proteomes" id="UP001198630">
    <property type="component" value="Unassembled WGS sequence"/>
</dbReference>
<feature type="domain" description="AB hydrolase-1" evidence="2">
    <location>
        <begin position="90"/>
        <end position="216"/>
    </location>
</feature>
<dbReference type="InterPro" id="IPR029058">
    <property type="entry name" value="AB_hydrolase_fold"/>
</dbReference>
<dbReference type="PANTHER" id="PTHR37574">
    <property type="entry name" value="LIPASE B"/>
    <property type="match status" value="1"/>
</dbReference>
<dbReference type="InterPro" id="IPR000073">
    <property type="entry name" value="AB_hydrolase_1"/>
</dbReference>
<dbReference type="Gene3D" id="3.40.50.1820">
    <property type="entry name" value="alpha/beta hydrolase"/>
    <property type="match status" value="1"/>
</dbReference>
<evidence type="ECO:0000313" key="3">
    <source>
        <dbReference type="EMBL" id="MCD2114444.1"/>
    </source>
</evidence>
<dbReference type="AlphaFoldDB" id="A0AAW4XNU0"/>
<name>A0AAW4XNU0_RHORH</name>
<dbReference type="Pfam" id="PF00561">
    <property type="entry name" value="Abhydrolase_1"/>
    <property type="match status" value="1"/>
</dbReference>
<evidence type="ECO:0000259" key="2">
    <source>
        <dbReference type="Pfam" id="PF00561"/>
    </source>
</evidence>
<protein>
    <submittedName>
        <fullName evidence="3">Alpha/beta fold hydrolase</fullName>
    </submittedName>
</protein>
<feature type="signal peptide" evidence="1">
    <location>
        <begin position="1"/>
        <end position="45"/>
    </location>
</feature>
<dbReference type="PANTHER" id="PTHR37574:SF1">
    <property type="entry name" value="LIPASE B"/>
    <property type="match status" value="1"/>
</dbReference>
<dbReference type="PROSITE" id="PS51257">
    <property type="entry name" value="PROKAR_LIPOPROTEIN"/>
    <property type="match status" value="1"/>
</dbReference>
<organism evidence="3 4">
    <name type="scientific">Rhodococcus rhodochrous</name>
    <dbReference type="NCBI Taxonomy" id="1829"/>
    <lineage>
        <taxon>Bacteria</taxon>
        <taxon>Bacillati</taxon>
        <taxon>Actinomycetota</taxon>
        <taxon>Actinomycetes</taxon>
        <taxon>Mycobacteriales</taxon>
        <taxon>Nocardiaceae</taxon>
        <taxon>Rhodococcus</taxon>
    </lineage>
</organism>
<dbReference type="GO" id="GO:0016787">
    <property type="term" value="F:hydrolase activity"/>
    <property type="evidence" value="ECO:0007669"/>
    <property type="project" value="UniProtKB-KW"/>
</dbReference>
<dbReference type="RefSeq" id="WP_157788863.1">
    <property type="nucleotide sequence ID" value="NZ_CP032676.1"/>
</dbReference>